<protein>
    <submittedName>
        <fullName evidence="4">Uncharacterized protein KIAA1257 homolog</fullName>
    </submittedName>
</protein>
<reference evidence="4" key="1">
    <citation type="submission" date="2025-08" db="UniProtKB">
        <authorList>
            <consortium name="RefSeq"/>
        </authorList>
    </citation>
    <scope>IDENTIFICATION</scope>
    <source>
        <tissue evidence="4">Liver</tissue>
    </source>
</reference>
<name>A0A9F5IRH2_PYTBI</name>
<dbReference type="OrthoDB" id="188352at2759"/>
<feature type="compositionally biased region" description="Polar residues" evidence="1">
    <location>
        <begin position="652"/>
        <end position="662"/>
    </location>
</feature>
<feature type="compositionally biased region" description="Acidic residues" evidence="1">
    <location>
        <begin position="10"/>
        <end position="24"/>
    </location>
</feature>
<evidence type="ECO:0000313" key="4">
    <source>
        <dbReference type="RefSeq" id="XP_025025457.1"/>
    </source>
</evidence>
<dbReference type="GeneID" id="112541222"/>
<dbReference type="CTD" id="57501"/>
<dbReference type="KEGG" id="pbi:112541222"/>
<evidence type="ECO:0000313" key="3">
    <source>
        <dbReference type="Proteomes" id="UP000695026"/>
    </source>
</evidence>
<evidence type="ECO:0000259" key="2">
    <source>
        <dbReference type="Pfam" id="PF15084"/>
    </source>
</evidence>
<sequence>MASNLLDLEGQNEDEEEEAAEEDFNTQCSDSTYGTDSPDICGGGGGGHPTPEDENITCSHSERSQEFDFQHLVTCTFSVSLAIPLILPTNKPWQITKQEVQVAGSKLREGHIPKMHRFYHMEYFLLPDDVEPRKLDLVLFGPVAKLFLETESKPGTPKDSERGKSKKPTTLNISVVKPWLENDQIWVSWNHSVEINVTNDFLIKLREHSIKLRLWDLKDKVCSKARFSKLKSNLTQSDQGELEGNVRYMVLYQREFLERNQVKPSITKVKPVVPSVQKQPAASALSGLPTSAVSKRMENESKASDRKYSRKFSSPQSPVKPDELLRSLSAVSFSGSIASSFKERTLQEAKIIKQKRRHSLPAKLSALTKPDGGKLQSFSDRKETMSGGFLQLSEKQRPSQKSSGFTTEKKTKQASQKSAGKEAAALAAQARKFGIALLQLDLMPLLAGERYTASRLGEKSPKLTEAYLGFAIDRPIMSEKHKHDLNPLIIRIQSAKCLPTTPVTVEELQRTCIPIYCKYTFYNMCPYQTQGRDHGTDVFFKDTNVILVGTIEPGKLSEYLRGPPLEIEVHDRDRKMEDSKMKPSLFGEEPGDSKISDLSTVTSRYMAQNPITATEGVWNPYGVAKINLSDLLLGEKTLNFYAQIHNCSIQDTSLSEGKNTSPKTKKTDESQDVQFPMRHYVNAESYLKVRVEISIPLGPAEEEGDAVAAHCPYGCIIYLFDYNNTSLLHYLMQEITEINAEAFLFDSYSTDVTQKSLNTLKLNQKLSLEEISQLDIITGFHIIDGSIHLFILEGFRNKALKRLWNKKIDRMQETKHGRLQIFYNSHLSFHKRLYIDLEAVLLHIRLCKPLSSIMKQPLLYIRDMVPQPCFEALSRLDYICHSKKLREVVHCSLLPSAEMITVLSQEFGVPLTKADLFVQEPPEILSSVGTVKKYSHMREYRSSCLDNCNKKYLLRKIEQENQGPQDYIQSNIEYVSFLSEMLEREVPRTVRAFPLSEKAIFNYSCQTLNSAEMAKQLLREEMTQMPGKRFAYNEYLSGMFDPVDEDSILKESVEHSKKLWLYPGGFANPGFKSSIDSNKHPRMPDEARLMELREKWQENFFNANIMKPVLDRDRWRWDKRDIDFELYKKPVYRTLAPDTRGEEPKIRIPCNTALKVHRCCPATELISSGPKASCQLARLQGLLKDKPVKLSLKMQPPPALGILDNMEESSPCKGFVPGPDVHHSLMSSHNIPCYDRAHNVFKALKGADFRLICQKHSYHYKRYPPQDSHLKNVILAADNTENAGNVGNGNYRQCICKTVGKKVLYPRNLLVIYLQVVLRL</sequence>
<accession>A0A9F5IRH2</accession>
<dbReference type="OMA" id="ANILDCF"/>
<evidence type="ECO:0000256" key="1">
    <source>
        <dbReference type="SAM" id="MobiDB-lite"/>
    </source>
</evidence>
<feature type="region of interest" description="Disordered" evidence="1">
    <location>
        <begin position="1"/>
        <end position="57"/>
    </location>
</feature>
<feature type="domain" description="DUF4550" evidence="2">
    <location>
        <begin position="172"/>
        <end position="231"/>
    </location>
</feature>
<dbReference type="InterPro" id="IPR027876">
    <property type="entry name" value="DUF4550"/>
</dbReference>
<proteinExistence type="predicted"/>
<feature type="compositionally biased region" description="Polar residues" evidence="1">
    <location>
        <begin position="25"/>
        <end position="35"/>
    </location>
</feature>
<dbReference type="PANTHER" id="PTHR33667">
    <property type="entry name" value="SI:DKEY-57N24.6"/>
    <property type="match status" value="1"/>
</dbReference>
<feature type="domain" description="DUF4550" evidence="2">
    <location>
        <begin position="117"/>
        <end position="153"/>
    </location>
</feature>
<feature type="region of interest" description="Disordered" evidence="1">
    <location>
        <begin position="652"/>
        <end position="671"/>
    </location>
</feature>
<dbReference type="Proteomes" id="UP000695026">
    <property type="component" value="Unplaced"/>
</dbReference>
<feature type="region of interest" description="Disordered" evidence="1">
    <location>
        <begin position="573"/>
        <end position="594"/>
    </location>
</feature>
<organism evidence="3 4">
    <name type="scientific">Python bivittatus</name>
    <name type="common">Burmese python</name>
    <name type="synonym">Python molurus bivittatus</name>
    <dbReference type="NCBI Taxonomy" id="176946"/>
    <lineage>
        <taxon>Eukaryota</taxon>
        <taxon>Metazoa</taxon>
        <taxon>Chordata</taxon>
        <taxon>Craniata</taxon>
        <taxon>Vertebrata</taxon>
        <taxon>Euteleostomi</taxon>
        <taxon>Lepidosauria</taxon>
        <taxon>Squamata</taxon>
        <taxon>Bifurcata</taxon>
        <taxon>Unidentata</taxon>
        <taxon>Episquamata</taxon>
        <taxon>Toxicofera</taxon>
        <taxon>Serpentes</taxon>
        <taxon>Henophidia</taxon>
        <taxon>Pythonidae</taxon>
        <taxon>Python</taxon>
    </lineage>
</organism>
<keyword evidence="3" id="KW-1185">Reference proteome</keyword>
<feature type="region of interest" description="Disordered" evidence="1">
    <location>
        <begin position="352"/>
        <end position="417"/>
    </location>
</feature>
<gene>
    <name evidence="4" type="primary">KIAA1257</name>
</gene>
<feature type="compositionally biased region" description="Basic and acidic residues" evidence="1">
    <location>
        <begin position="295"/>
        <end position="307"/>
    </location>
</feature>
<dbReference type="RefSeq" id="XP_025025457.1">
    <property type="nucleotide sequence ID" value="XM_025169689.1"/>
</dbReference>
<feature type="region of interest" description="Disordered" evidence="1">
    <location>
        <begin position="280"/>
        <end position="321"/>
    </location>
</feature>
<dbReference type="Pfam" id="PF15084">
    <property type="entry name" value="DUF4550"/>
    <property type="match status" value="2"/>
</dbReference>
<dbReference type="PANTHER" id="PTHR33667:SF7">
    <property type="entry name" value="RIKEN CDNA 1810020O05 GENE"/>
    <property type="match status" value="1"/>
</dbReference>